<gene>
    <name evidence="1" type="ORF">LCGC14_0998600</name>
</gene>
<comment type="caution">
    <text evidence="1">The sequence shown here is derived from an EMBL/GenBank/DDBJ whole genome shotgun (WGS) entry which is preliminary data.</text>
</comment>
<dbReference type="EMBL" id="LAZR01003843">
    <property type="protein sequence ID" value="KKN14189.1"/>
    <property type="molecule type" value="Genomic_DNA"/>
</dbReference>
<accession>A0A0F9N8D8</accession>
<reference evidence="1" key="1">
    <citation type="journal article" date="2015" name="Nature">
        <title>Complex archaea that bridge the gap between prokaryotes and eukaryotes.</title>
        <authorList>
            <person name="Spang A."/>
            <person name="Saw J.H."/>
            <person name="Jorgensen S.L."/>
            <person name="Zaremba-Niedzwiedzka K."/>
            <person name="Martijn J."/>
            <person name="Lind A.E."/>
            <person name="van Eijk R."/>
            <person name="Schleper C."/>
            <person name="Guy L."/>
            <person name="Ettema T.J."/>
        </authorList>
    </citation>
    <scope>NUCLEOTIDE SEQUENCE</scope>
</reference>
<protein>
    <submittedName>
        <fullName evidence="1">Uncharacterized protein</fullName>
    </submittedName>
</protein>
<organism evidence="1">
    <name type="scientific">marine sediment metagenome</name>
    <dbReference type="NCBI Taxonomy" id="412755"/>
    <lineage>
        <taxon>unclassified sequences</taxon>
        <taxon>metagenomes</taxon>
        <taxon>ecological metagenomes</taxon>
    </lineage>
</organism>
<evidence type="ECO:0000313" key="1">
    <source>
        <dbReference type="EMBL" id="KKN14189.1"/>
    </source>
</evidence>
<proteinExistence type="predicted"/>
<dbReference type="AlphaFoldDB" id="A0A0F9N8D8"/>
<sequence>MAGCRFAREAGSYYEPLPWSECAKTKLMCLLDLEKDCQCYEERKKKVRVGND</sequence>
<name>A0A0F9N8D8_9ZZZZ</name>